<keyword evidence="4" id="KW-1133">Transmembrane helix</keyword>
<dbReference type="EMBL" id="OUUZ01000001">
    <property type="protein sequence ID" value="SPQ19352.1"/>
    <property type="molecule type" value="Genomic_DNA"/>
</dbReference>
<name>A0A446BA41_9PEZI</name>
<organism evidence="9 10">
    <name type="scientific">Thermothielavioides terrestris</name>
    <dbReference type="NCBI Taxonomy" id="2587410"/>
    <lineage>
        <taxon>Eukaryota</taxon>
        <taxon>Fungi</taxon>
        <taxon>Dikarya</taxon>
        <taxon>Ascomycota</taxon>
        <taxon>Pezizomycotina</taxon>
        <taxon>Sordariomycetes</taxon>
        <taxon>Sordariomycetidae</taxon>
        <taxon>Sordariales</taxon>
        <taxon>Chaetomiaceae</taxon>
        <taxon>Thermothielavioides</taxon>
    </lineage>
</organism>
<evidence type="ECO:0000256" key="7">
    <source>
        <dbReference type="SAM" id="SignalP"/>
    </source>
</evidence>
<feature type="domain" description="WSC" evidence="8">
    <location>
        <begin position="31"/>
        <end position="121"/>
    </location>
</feature>
<keyword evidence="3 7" id="KW-0732">Signal</keyword>
<dbReference type="InterPro" id="IPR002889">
    <property type="entry name" value="WSC_carb-bd"/>
</dbReference>
<feature type="signal peptide" evidence="7">
    <location>
        <begin position="1"/>
        <end position="17"/>
    </location>
</feature>
<reference evidence="9 10" key="1">
    <citation type="submission" date="2018-04" db="EMBL/GenBank/DDBJ databases">
        <authorList>
            <person name="Huttner S."/>
            <person name="Dainat J."/>
        </authorList>
    </citation>
    <scope>NUCLEOTIDE SEQUENCE [LARGE SCALE GENOMIC DNA]</scope>
</reference>
<feature type="domain" description="WSC" evidence="8">
    <location>
        <begin position="132"/>
        <end position="220"/>
    </location>
</feature>
<evidence type="ECO:0000256" key="4">
    <source>
        <dbReference type="ARBA" id="ARBA00022989"/>
    </source>
</evidence>
<feature type="domain" description="WSC" evidence="8">
    <location>
        <begin position="229"/>
        <end position="320"/>
    </location>
</feature>
<dbReference type="AlphaFoldDB" id="A0A446BA41"/>
<proteinExistence type="predicted"/>
<keyword evidence="6" id="KW-0325">Glycoprotein</keyword>
<dbReference type="Proteomes" id="UP000289323">
    <property type="component" value="Unassembled WGS sequence"/>
</dbReference>
<keyword evidence="2" id="KW-0812">Transmembrane</keyword>
<comment type="subcellular location">
    <subcellularLocation>
        <location evidence="1">Membrane</location>
        <topology evidence="1">Single-pass membrane protein</topology>
    </subcellularLocation>
</comment>
<feature type="domain" description="WSC" evidence="8">
    <location>
        <begin position="334"/>
        <end position="423"/>
    </location>
</feature>
<dbReference type="InterPro" id="IPR051836">
    <property type="entry name" value="Kremen_rcpt"/>
</dbReference>
<evidence type="ECO:0000256" key="1">
    <source>
        <dbReference type="ARBA" id="ARBA00004167"/>
    </source>
</evidence>
<dbReference type="PROSITE" id="PS51212">
    <property type="entry name" value="WSC"/>
    <property type="match status" value="4"/>
</dbReference>
<dbReference type="PANTHER" id="PTHR24269">
    <property type="entry name" value="KREMEN PROTEIN"/>
    <property type="match status" value="1"/>
</dbReference>
<sequence>MARAAISLIALAAAAQALPRQSPSLKRDGASFTSQGCFVDNANNQRLLSGASYADDGMTVESCAAFCTKFKYFGVEYGRECYCDNSLSATATADSDCAMPCAGDADETCGNGNRLNVYLNNNYVAPKVATLSVPYLGCFVDQGARVLPDDLLGADNMTAQVCAAHCADYSYFGVEYGRECWCGNSPPTTTAAESDCSMVCAGDDTQICGAGNRINVWGSPLASPDTVGDYEYVGCFTDSNDNRSLRGLVTYDPAMTLEKCAAACSLYSYFGVEYGTQCYCGASLEPSAQQVPQAQCSLRCGGDYNNVCGDADRLNVFLTSECKDEPANVPSVGGFNYQSCWTDDVNNRSLADNVLRSDDMTVEKCAAFCQGSSYFGVEYGRECYCGNVLGGASASEDECSEVCFGNGAEWCGAPSRLNVYSAVLRR</sequence>
<evidence type="ECO:0000313" key="10">
    <source>
        <dbReference type="Proteomes" id="UP000289323"/>
    </source>
</evidence>
<keyword evidence="5" id="KW-0472">Membrane</keyword>
<evidence type="ECO:0000256" key="5">
    <source>
        <dbReference type="ARBA" id="ARBA00023136"/>
    </source>
</evidence>
<evidence type="ECO:0000256" key="2">
    <source>
        <dbReference type="ARBA" id="ARBA00022692"/>
    </source>
</evidence>
<dbReference type="SMART" id="SM00321">
    <property type="entry name" value="WSC"/>
    <property type="match status" value="4"/>
</dbReference>
<dbReference type="Pfam" id="PF01822">
    <property type="entry name" value="WSC"/>
    <property type="match status" value="4"/>
</dbReference>
<evidence type="ECO:0000259" key="8">
    <source>
        <dbReference type="PROSITE" id="PS51212"/>
    </source>
</evidence>
<protein>
    <submittedName>
        <fullName evidence="9">Befb8d48-0c44-4905-b8a7-944fb08eedda</fullName>
    </submittedName>
</protein>
<dbReference type="PANTHER" id="PTHR24269:SF16">
    <property type="entry name" value="PROTEIN SLG1"/>
    <property type="match status" value="1"/>
</dbReference>
<feature type="chain" id="PRO_5019183055" evidence="7">
    <location>
        <begin position="18"/>
        <end position="426"/>
    </location>
</feature>
<dbReference type="GO" id="GO:0005886">
    <property type="term" value="C:plasma membrane"/>
    <property type="evidence" value="ECO:0007669"/>
    <property type="project" value="TreeGrafter"/>
</dbReference>
<evidence type="ECO:0000313" key="9">
    <source>
        <dbReference type="EMBL" id="SPQ19352.1"/>
    </source>
</evidence>
<gene>
    <name evidence="9" type="ORF">TT172_LOCUS1771</name>
</gene>
<accession>A0A446BA41</accession>
<evidence type="ECO:0000256" key="3">
    <source>
        <dbReference type="ARBA" id="ARBA00022729"/>
    </source>
</evidence>
<evidence type="ECO:0000256" key="6">
    <source>
        <dbReference type="ARBA" id="ARBA00023180"/>
    </source>
</evidence>